<reference evidence="3 4" key="1">
    <citation type="submission" date="2019-08" db="EMBL/GenBank/DDBJ databases">
        <title>The genome of the soybean aphid Biotype 1, its phylome, world population structure and adaptation to the North American continent.</title>
        <authorList>
            <person name="Giordano R."/>
            <person name="Donthu R.K."/>
            <person name="Hernandez A.G."/>
            <person name="Wright C.L."/>
            <person name="Zimin A.V."/>
        </authorList>
    </citation>
    <scope>NUCLEOTIDE SEQUENCE [LARGE SCALE GENOMIC DNA]</scope>
    <source>
        <tissue evidence="3">Whole aphids</tissue>
    </source>
</reference>
<keyword evidence="4" id="KW-1185">Reference proteome</keyword>
<dbReference type="Pfam" id="PF07530">
    <property type="entry name" value="PRE_C2HC"/>
    <property type="match status" value="1"/>
</dbReference>
<evidence type="ECO:0000313" key="3">
    <source>
        <dbReference type="EMBL" id="KAE9525899.1"/>
    </source>
</evidence>
<protein>
    <recommendedName>
        <fullName evidence="2">Pre-C2HC domain-containing protein</fullName>
    </recommendedName>
</protein>
<gene>
    <name evidence="3" type="ORF">AGLY_013948</name>
</gene>
<comment type="caution">
    <text evidence="3">The sequence shown here is derived from an EMBL/GenBank/DDBJ whole genome shotgun (WGS) entry which is preliminary data.</text>
</comment>
<dbReference type="SMART" id="SM00596">
    <property type="entry name" value="PRE_C2HC"/>
    <property type="match status" value="1"/>
</dbReference>
<feature type="region of interest" description="Disordered" evidence="1">
    <location>
        <begin position="202"/>
        <end position="247"/>
    </location>
</feature>
<dbReference type="OrthoDB" id="6627222at2759"/>
<name>A0A6G0T5I7_APHGL</name>
<evidence type="ECO:0000313" key="4">
    <source>
        <dbReference type="Proteomes" id="UP000475862"/>
    </source>
</evidence>
<accession>A0A6G0T5I7</accession>
<feature type="domain" description="Pre-C2HC" evidence="2">
    <location>
        <begin position="46"/>
        <end position="125"/>
    </location>
</feature>
<organism evidence="3 4">
    <name type="scientific">Aphis glycines</name>
    <name type="common">Soybean aphid</name>
    <dbReference type="NCBI Taxonomy" id="307491"/>
    <lineage>
        <taxon>Eukaryota</taxon>
        <taxon>Metazoa</taxon>
        <taxon>Ecdysozoa</taxon>
        <taxon>Arthropoda</taxon>
        <taxon>Hexapoda</taxon>
        <taxon>Insecta</taxon>
        <taxon>Pterygota</taxon>
        <taxon>Neoptera</taxon>
        <taxon>Paraneoptera</taxon>
        <taxon>Hemiptera</taxon>
        <taxon>Sternorrhyncha</taxon>
        <taxon>Aphidomorpha</taxon>
        <taxon>Aphidoidea</taxon>
        <taxon>Aphididae</taxon>
        <taxon>Aphidini</taxon>
        <taxon>Aphis</taxon>
        <taxon>Aphis</taxon>
    </lineage>
</organism>
<dbReference type="InterPro" id="IPR006579">
    <property type="entry name" value="Pre_C2HC_dom"/>
</dbReference>
<dbReference type="EMBL" id="VYZN01000057">
    <property type="protein sequence ID" value="KAE9525899.1"/>
    <property type="molecule type" value="Genomic_DNA"/>
</dbReference>
<evidence type="ECO:0000256" key="1">
    <source>
        <dbReference type="SAM" id="MobiDB-lite"/>
    </source>
</evidence>
<dbReference type="AlphaFoldDB" id="A0A6G0T5I7"/>
<evidence type="ECO:0000259" key="2">
    <source>
        <dbReference type="SMART" id="SM00596"/>
    </source>
</evidence>
<dbReference type="Proteomes" id="UP000475862">
    <property type="component" value="Unassembled WGS sequence"/>
</dbReference>
<proteinExistence type="predicted"/>
<sequence length="247" mass="28047">MKTLANGEIKILTGDEHQFRRTIKIPTKTEKKFRVVIRGLHPETDPCDIKSELSKLGHFVHNVTNIQIKKKVEPNNKFSGQTIVRLPLFFVDLEPQANNKNIYDIKNVCYHIIKVEPPRKNKEVPQCKNFQTLGHTQNYCFKTPKCVKCSEGHSSLNCPKSKNSKAKCTNCGEGHTANWKGCFTYKNAIEKAHPKKTTAVQRIQQKPAKPVTQKVSFAQMASSSNENQKGPLTQTHIQQKKKRTVAI</sequence>
<feature type="compositionally biased region" description="Basic residues" evidence="1">
    <location>
        <begin position="238"/>
        <end position="247"/>
    </location>
</feature>
<feature type="compositionally biased region" description="Polar residues" evidence="1">
    <location>
        <begin position="213"/>
        <end position="237"/>
    </location>
</feature>